<dbReference type="PROSITE" id="PS51462">
    <property type="entry name" value="NUDIX"/>
    <property type="match status" value="1"/>
</dbReference>
<dbReference type="PANTHER" id="PTHR11383:SF3">
    <property type="entry name" value="NAD(P)H PYROPHOSPHATASE NUDT13, MITOCHONDRIAL"/>
    <property type="match status" value="1"/>
</dbReference>
<sequence>MSGISAWSKIFYGKNGLLEAAMRSCFLIRSLSSSRPCNSYVGDIRMQMTLKRSKSNEHLPYKEGRFLVIDLTKSKVLLSAKPQDRFGRKSLSWIHYEDLNKIGVNIKENAHFLCVTHGEPNFVVNVSKLSEESKNTLESKANAKFIALRSSLFSLDGSTDMPLVSQSHSLLDWKLKHKFCVYCGNALEDGLIDFHKRCTGCKTVHYPTVNPIGISLICNEQCSKILLVRQPIHPPRMFTCVAGFIESGETIEENIKREVAEELGLETKSIHYVGSQHWSLPGSKLMIGCFATVTDENFSIDSEELEEACWFSPKEIHNALKRVTEKKEKVLDNPDDIWIPPPGAIAHSLIKLWLQKHG</sequence>
<evidence type="ECO:0000256" key="6">
    <source>
        <dbReference type="ARBA" id="ARBA00023027"/>
    </source>
</evidence>
<evidence type="ECO:0000259" key="7">
    <source>
        <dbReference type="PROSITE" id="PS51462"/>
    </source>
</evidence>
<keyword evidence="6" id="KW-0520">NAD</keyword>
<dbReference type="GO" id="GO:0046872">
    <property type="term" value="F:metal ion binding"/>
    <property type="evidence" value="ECO:0007669"/>
    <property type="project" value="UniProtKB-KW"/>
</dbReference>
<dbReference type="EMBL" id="JAZDUA010000799">
    <property type="protein sequence ID" value="KAK7789274.1"/>
    <property type="molecule type" value="Genomic_DNA"/>
</dbReference>
<feature type="domain" description="Nudix hydrolase" evidence="7">
    <location>
        <begin position="207"/>
        <end position="335"/>
    </location>
</feature>
<name>A0AAN9YY54_9ORTH</name>
<dbReference type="GO" id="GO:0016787">
    <property type="term" value="F:hydrolase activity"/>
    <property type="evidence" value="ECO:0007669"/>
    <property type="project" value="UniProtKB-KW"/>
</dbReference>
<keyword evidence="4" id="KW-0378">Hydrolase</keyword>
<proteinExistence type="predicted"/>
<keyword evidence="3" id="KW-0479">Metal-binding</keyword>
<dbReference type="InterPro" id="IPR015797">
    <property type="entry name" value="NUDIX_hydrolase-like_dom_sf"/>
</dbReference>
<reference evidence="8 9" key="1">
    <citation type="submission" date="2024-03" db="EMBL/GenBank/DDBJ databases">
        <title>The genome assembly and annotation of the cricket Gryllus longicercus Weissman &amp; Gray.</title>
        <authorList>
            <person name="Szrajer S."/>
            <person name="Gray D."/>
            <person name="Ylla G."/>
        </authorList>
    </citation>
    <scope>NUCLEOTIDE SEQUENCE [LARGE SCALE GENOMIC DNA]</scope>
    <source>
        <strain evidence="8">DAG 2021-001</strain>
        <tissue evidence="8">Whole body minus gut</tissue>
    </source>
</reference>
<comment type="caution">
    <text evidence="8">The sequence shown here is derived from an EMBL/GenBank/DDBJ whole genome shotgun (WGS) entry which is preliminary data.</text>
</comment>
<evidence type="ECO:0000313" key="8">
    <source>
        <dbReference type="EMBL" id="KAK7789274.1"/>
    </source>
</evidence>
<evidence type="ECO:0000256" key="4">
    <source>
        <dbReference type="ARBA" id="ARBA00022801"/>
    </source>
</evidence>
<dbReference type="SUPFAM" id="SSF55811">
    <property type="entry name" value="Nudix"/>
    <property type="match status" value="1"/>
</dbReference>
<comment type="cofactor">
    <cofactor evidence="1">
        <name>Mg(2+)</name>
        <dbReference type="ChEBI" id="CHEBI:18420"/>
    </cofactor>
</comment>
<dbReference type="EC" id="3.6.1.22" evidence="2"/>
<evidence type="ECO:0000256" key="5">
    <source>
        <dbReference type="ARBA" id="ARBA00022842"/>
    </source>
</evidence>
<protein>
    <recommendedName>
        <fullName evidence="2">NAD(+) diphosphatase</fullName>
        <ecNumber evidence="2">3.6.1.22</ecNumber>
    </recommendedName>
</protein>
<keyword evidence="5" id="KW-0460">Magnesium</keyword>
<evidence type="ECO:0000256" key="3">
    <source>
        <dbReference type="ARBA" id="ARBA00022723"/>
    </source>
</evidence>
<dbReference type="InterPro" id="IPR049734">
    <property type="entry name" value="NudC-like_C"/>
</dbReference>
<evidence type="ECO:0000256" key="2">
    <source>
        <dbReference type="ARBA" id="ARBA00012381"/>
    </source>
</evidence>
<evidence type="ECO:0000313" key="9">
    <source>
        <dbReference type="Proteomes" id="UP001378592"/>
    </source>
</evidence>
<dbReference type="AlphaFoldDB" id="A0AAN9YY54"/>
<dbReference type="Proteomes" id="UP001378592">
    <property type="component" value="Unassembled WGS sequence"/>
</dbReference>
<dbReference type="Gene3D" id="3.90.79.10">
    <property type="entry name" value="Nucleoside Triphosphate Pyrophosphohydrolase"/>
    <property type="match status" value="1"/>
</dbReference>
<accession>A0AAN9YY54</accession>
<keyword evidence="9" id="KW-1185">Reference proteome</keyword>
<organism evidence="8 9">
    <name type="scientific">Gryllus longicercus</name>
    <dbReference type="NCBI Taxonomy" id="2509291"/>
    <lineage>
        <taxon>Eukaryota</taxon>
        <taxon>Metazoa</taxon>
        <taxon>Ecdysozoa</taxon>
        <taxon>Arthropoda</taxon>
        <taxon>Hexapoda</taxon>
        <taxon>Insecta</taxon>
        <taxon>Pterygota</taxon>
        <taxon>Neoptera</taxon>
        <taxon>Polyneoptera</taxon>
        <taxon>Orthoptera</taxon>
        <taxon>Ensifera</taxon>
        <taxon>Gryllidea</taxon>
        <taxon>Grylloidea</taxon>
        <taxon>Gryllidae</taxon>
        <taxon>Gryllinae</taxon>
        <taxon>Gryllus</taxon>
    </lineage>
</organism>
<dbReference type="Pfam" id="PF00293">
    <property type="entry name" value="NUDIX"/>
    <property type="match status" value="1"/>
</dbReference>
<dbReference type="Gene3D" id="3.90.79.20">
    <property type="match status" value="1"/>
</dbReference>
<dbReference type="PANTHER" id="PTHR11383">
    <property type="entry name" value="NUCLEOSIDE DIPHOSPHATE-LINKED MOIETY X MOTIF 13"/>
    <property type="match status" value="1"/>
</dbReference>
<dbReference type="CDD" id="cd03429">
    <property type="entry name" value="NUDIX_NADH_pyrophosphatase_Nudt13"/>
    <property type="match status" value="1"/>
</dbReference>
<evidence type="ECO:0000256" key="1">
    <source>
        <dbReference type="ARBA" id="ARBA00001946"/>
    </source>
</evidence>
<gene>
    <name evidence="8" type="ORF">R5R35_007377</name>
</gene>
<dbReference type="NCBIfam" id="NF001299">
    <property type="entry name" value="PRK00241.1"/>
    <property type="match status" value="1"/>
</dbReference>
<dbReference type="InterPro" id="IPR000086">
    <property type="entry name" value="NUDIX_hydrolase_dom"/>
</dbReference>